<feature type="compositionally biased region" description="Basic and acidic residues" evidence="1">
    <location>
        <begin position="612"/>
        <end position="624"/>
    </location>
</feature>
<feature type="compositionally biased region" description="Pro residues" evidence="1">
    <location>
        <begin position="496"/>
        <end position="506"/>
    </location>
</feature>
<feature type="region of interest" description="Disordered" evidence="1">
    <location>
        <begin position="444"/>
        <end position="512"/>
    </location>
</feature>
<dbReference type="AlphaFoldDB" id="A0AA88XLY9"/>
<feature type="compositionally biased region" description="Basic and acidic residues" evidence="1">
    <location>
        <begin position="212"/>
        <end position="225"/>
    </location>
</feature>
<evidence type="ECO:0000259" key="2">
    <source>
        <dbReference type="Pfam" id="PF15255"/>
    </source>
</evidence>
<feature type="region of interest" description="Disordered" evidence="1">
    <location>
        <begin position="608"/>
        <end position="665"/>
    </location>
</feature>
<feature type="compositionally biased region" description="Acidic residues" evidence="1">
    <location>
        <begin position="34"/>
        <end position="43"/>
    </location>
</feature>
<feature type="compositionally biased region" description="Low complexity" evidence="1">
    <location>
        <begin position="257"/>
        <end position="267"/>
    </location>
</feature>
<feature type="region of interest" description="Disordered" evidence="1">
    <location>
        <begin position="23"/>
        <end position="60"/>
    </location>
</feature>
<dbReference type="EMBL" id="VSWD01000011">
    <property type="protein sequence ID" value="KAK3087875.1"/>
    <property type="molecule type" value="Genomic_DNA"/>
</dbReference>
<dbReference type="Pfam" id="PF15255">
    <property type="entry name" value="CAP-ZIP_m"/>
    <property type="match status" value="1"/>
</dbReference>
<feature type="compositionally biased region" description="Basic and acidic residues" evidence="1">
    <location>
        <begin position="292"/>
        <end position="301"/>
    </location>
</feature>
<organism evidence="3 4">
    <name type="scientific">Pinctada imbricata</name>
    <name type="common">Atlantic pearl-oyster</name>
    <name type="synonym">Pinctada martensii</name>
    <dbReference type="NCBI Taxonomy" id="66713"/>
    <lineage>
        <taxon>Eukaryota</taxon>
        <taxon>Metazoa</taxon>
        <taxon>Spiralia</taxon>
        <taxon>Lophotrochozoa</taxon>
        <taxon>Mollusca</taxon>
        <taxon>Bivalvia</taxon>
        <taxon>Autobranchia</taxon>
        <taxon>Pteriomorphia</taxon>
        <taxon>Pterioida</taxon>
        <taxon>Pterioidea</taxon>
        <taxon>Pteriidae</taxon>
        <taxon>Pinctada</taxon>
    </lineage>
</organism>
<comment type="caution">
    <text evidence="3">The sequence shown here is derived from an EMBL/GenBank/DDBJ whole genome shotgun (WGS) entry which is preliminary data.</text>
</comment>
<evidence type="ECO:0000313" key="4">
    <source>
        <dbReference type="Proteomes" id="UP001186944"/>
    </source>
</evidence>
<dbReference type="InterPro" id="IPR029341">
    <property type="entry name" value="FAM21/CAPZIP"/>
</dbReference>
<feature type="region of interest" description="Disordered" evidence="1">
    <location>
        <begin position="150"/>
        <end position="410"/>
    </location>
</feature>
<gene>
    <name evidence="3" type="ORF">FSP39_011814</name>
</gene>
<sequence>MATYRVCLAIVHLSDHQSTCLKKEEKTRSGSLFDTEEGDEEDLFGVPAKPKDSEKKKPIGGVSLFGGANILGNKTKQEEKIIEKVQDSVKPAVTSKLSLFNDEDDVEEDLFGGGATPVESIKPLSAQVKPVTKGKGLFEDEDLLFGENLGESPGVDIFSKSPPEVSDGPMNVEGSNIMESAKSEVPTEEPKSRKPIGGVSMFGGLDPMAALKKKEQTEPSTEEKAQASSVEKGKKAGQSTDSLFGEDEEEDNLFGGSSSKPSKQVPPKSKDNLFGSPKSDDDLFSPKLTVKSQEEPAEVKPKKPAGAVSMFGGVDPFSAMKKKSHSVEEKDIDNKPNKEKPSKDNIYGSPKSDDDLFGSTQPDSKSDIRPPPGAVSMFGGVHPSAAIKQKSSSIEEKDNPAPTSPSTEDMNIRINPAALLPGATPPNKEAETMPVGFDVPAEANTLHSANKERAKIQVKRRPPSRRGRQTPTVQPVSNGIPDTTEEPSTPASFLPDLPPLDKPPPATKDLFGNDDLLAESISSNVVISEKQKSKEGDMFNKEDNDLFSSKEGKGKSAMTNEDLFGNSKTEIRTKSKQAISVDNEEDIFGSSSVTPKKATAVESAILNGGRDTSADIKEEQKSVLDDDEDDIFAKPRKRATDYEKLFDKDAEEDKSKEFPKKDDKPSIVVDDDIFADSSLSKKKEPKVKKEEEAAVQKPNKADEEVDDIFAVKTTKKVKARPKTKDEDLFKDETDIFADVPAAKPKEKKKKKATEKKTGIFKDDVDDIFADVSTPKIKKETKKKESTKTKSVDIDIFDDPLK</sequence>
<evidence type="ECO:0000313" key="3">
    <source>
        <dbReference type="EMBL" id="KAK3087875.1"/>
    </source>
</evidence>
<feature type="domain" description="FAM21/CAPZIP" evidence="2">
    <location>
        <begin position="430"/>
        <end position="474"/>
    </location>
</feature>
<feature type="region of interest" description="Disordered" evidence="1">
    <location>
        <begin position="679"/>
        <end position="701"/>
    </location>
</feature>
<reference evidence="3" key="1">
    <citation type="submission" date="2019-08" db="EMBL/GenBank/DDBJ databases">
        <title>The improved chromosome-level genome for the pearl oyster Pinctada fucata martensii using PacBio sequencing and Hi-C.</title>
        <authorList>
            <person name="Zheng Z."/>
        </authorList>
    </citation>
    <scope>NUCLEOTIDE SEQUENCE</scope>
    <source>
        <strain evidence="3">ZZ-2019</strain>
        <tissue evidence="3">Adductor muscle</tissue>
    </source>
</reference>
<feature type="compositionally biased region" description="Basic and acidic residues" evidence="1">
    <location>
        <begin position="325"/>
        <end position="343"/>
    </location>
</feature>
<evidence type="ECO:0000256" key="1">
    <source>
        <dbReference type="SAM" id="MobiDB-lite"/>
    </source>
</evidence>
<feature type="compositionally biased region" description="Basic and acidic residues" evidence="1">
    <location>
        <begin position="638"/>
        <end position="665"/>
    </location>
</feature>
<keyword evidence="4" id="KW-1185">Reference proteome</keyword>
<protein>
    <recommendedName>
        <fullName evidence="2">FAM21/CAPZIP domain-containing protein</fullName>
    </recommendedName>
</protein>
<accession>A0AA88XLY9</accession>
<dbReference type="Proteomes" id="UP001186944">
    <property type="component" value="Unassembled WGS sequence"/>
</dbReference>
<feature type="region of interest" description="Disordered" evidence="1">
    <location>
        <begin position="528"/>
        <end position="578"/>
    </location>
</feature>
<feature type="compositionally biased region" description="Polar residues" evidence="1">
    <location>
        <begin position="469"/>
        <end position="491"/>
    </location>
</feature>
<feature type="compositionally biased region" description="Basic and acidic residues" evidence="1">
    <location>
        <begin position="529"/>
        <end position="554"/>
    </location>
</feature>
<proteinExistence type="predicted"/>
<name>A0AA88XLY9_PINIB</name>
<feature type="compositionally biased region" description="Basic residues" evidence="1">
    <location>
        <begin position="456"/>
        <end position="468"/>
    </location>
</feature>